<keyword evidence="4" id="KW-0472">Membrane</keyword>
<gene>
    <name evidence="8" type="primary">mltG</name>
    <name evidence="8" type="ORF">FZC36_02470</name>
</gene>
<dbReference type="PANTHER" id="PTHR30518:SF2">
    <property type="entry name" value="ENDOLYTIC MUREIN TRANSGLYCOSYLASE"/>
    <property type="match status" value="1"/>
</dbReference>
<proteinExistence type="predicted"/>
<dbReference type="OrthoDB" id="9814591at2"/>
<dbReference type="GO" id="GO:0016829">
    <property type="term" value="F:lyase activity"/>
    <property type="evidence" value="ECO:0007669"/>
    <property type="project" value="UniProtKB-KW"/>
</dbReference>
<evidence type="ECO:0000256" key="1">
    <source>
        <dbReference type="ARBA" id="ARBA00022475"/>
    </source>
</evidence>
<evidence type="ECO:0000256" key="5">
    <source>
        <dbReference type="ARBA" id="ARBA00023239"/>
    </source>
</evidence>
<organism evidence="8 9">
    <name type="scientific">Candidatus Nesciobacter abundans</name>
    <dbReference type="NCBI Taxonomy" id="2601668"/>
    <lineage>
        <taxon>Bacteria</taxon>
        <taxon>Pseudomonadati</taxon>
        <taxon>Pseudomonadota</taxon>
        <taxon>Alphaproteobacteria</taxon>
        <taxon>Holosporales</taxon>
        <taxon>Holosporaceae</taxon>
        <taxon>Candidatus Nesciobacter</taxon>
    </lineage>
</organism>
<dbReference type="RefSeq" id="WP_148972396.1">
    <property type="nucleotide sequence ID" value="NZ_CP043314.1"/>
</dbReference>
<evidence type="ECO:0000313" key="8">
    <source>
        <dbReference type="EMBL" id="QEK39273.1"/>
    </source>
</evidence>
<keyword evidence="6" id="KW-0961">Cell wall biogenesis/degradation</keyword>
<evidence type="ECO:0000256" key="3">
    <source>
        <dbReference type="ARBA" id="ARBA00022989"/>
    </source>
</evidence>
<dbReference type="KEGG" id="nabu:FZC36_02470"/>
<name>A0A5C0UID7_9PROT</name>
<keyword evidence="2" id="KW-0812">Transmembrane</keyword>
<keyword evidence="3" id="KW-1133">Transmembrane helix</keyword>
<dbReference type="NCBIfam" id="TIGR00247">
    <property type="entry name" value="endolytic transglycosylase MltG"/>
    <property type="match status" value="1"/>
</dbReference>
<accession>A0A5C0UID7</accession>
<dbReference type="EMBL" id="CP043314">
    <property type="protein sequence ID" value="QEK39273.1"/>
    <property type="molecule type" value="Genomic_DNA"/>
</dbReference>
<evidence type="ECO:0000313" key="9">
    <source>
        <dbReference type="Proteomes" id="UP000324924"/>
    </source>
</evidence>
<reference evidence="8 9" key="1">
    <citation type="submission" date="2019-08" db="EMBL/GenBank/DDBJ databases">
        <title>Highly reduced genomes of protist endosymbionts show evolutionary convergence.</title>
        <authorList>
            <person name="George E."/>
            <person name="Husnik F."/>
            <person name="Tashyreva D."/>
            <person name="Prokopchuk G."/>
            <person name="Horak A."/>
            <person name="Kwong W.K."/>
            <person name="Lukes J."/>
            <person name="Keeling P.J."/>
        </authorList>
    </citation>
    <scope>NUCLEOTIDE SEQUENCE [LARGE SCALE GENOMIC DNA]</scope>
    <source>
        <strain evidence="8">1604HC</strain>
    </source>
</reference>
<keyword evidence="9" id="KW-1185">Reference proteome</keyword>
<dbReference type="AlphaFoldDB" id="A0A5C0UID7"/>
<dbReference type="GO" id="GO:0071555">
    <property type="term" value="P:cell wall organization"/>
    <property type="evidence" value="ECO:0007669"/>
    <property type="project" value="UniProtKB-KW"/>
</dbReference>
<dbReference type="InterPro" id="IPR003770">
    <property type="entry name" value="MLTG-like"/>
</dbReference>
<keyword evidence="5" id="KW-0456">Lyase</keyword>
<keyword evidence="1" id="KW-1003">Cell membrane</keyword>
<dbReference type="Pfam" id="PF02618">
    <property type="entry name" value="YceG"/>
    <property type="match status" value="1"/>
</dbReference>
<feature type="region of interest" description="Disordered" evidence="7">
    <location>
        <begin position="290"/>
        <end position="312"/>
    </location>
</feature>
<evidence type="ECO:0000256" key="2">
    <source>
        <dbReference type="ARBA" id="ARBA00022692"/>
    </source>
</evidence>
<feature type="compositionally biased region" description="Low complexity" evidence="7">
    <location>
        <begin position="299"/>
        <end position="312"/>
    </location>
</feature>
<evidence type="ECO:0000256" key="6">
    <source>
        <dbReference type="ARBA" id="ARBA00023316"/>
    </source>
</evidence>
<evidence type="ECO:0000256" key="7">
    <source>
        <dbReference type="SAM" id="MobiDB-lite"/>
    </source>
</evidence>
<sequence>MKFSKKLPLFVSTSFYCTFFLTALLCFSKPKKTTFIIPNSKNLSDRYRKTKKNLSFPIITNIFISTFHIKRGEYSGGSNLQLLLNMLLNKQVMRKITFPEGMSSVQIYDTLKEREDLTGEIKHTPEEGTLYNSTYVYTLHSDRNQLIRKMEEEFVKASEDIFKNSYSIWKNKKDWITFASIIEKEGKEKEEKEKIASVFLNRIKRGMKFESCATVLYFKTQGKYNLNKLMFKDLLEKNPFNTYRNKGLPPKPITNPSVESLLIALNPKPTENLFFFIRDNKTIFSKRFSNHVKKKSKQNSKNIKTNKQNITP</sequence>
<protein>
    <submittedName>
        <fullName evidence="8">Endolytic transglycosylase MltG</fullName>
    </submittedName>
</protein>
<dbReference type="PANTHER" id="PTHR30518">
    <property type="entry name" value="ENDOLYTIC MUREIN TRANSGLYCOSYLASE"/>
    <property type="match status" value="1"/>
</dbReference>
<dbReference type="Proteomes" id="UP000324924">
    <property type="component" value="Chromosome"/>
</dbReference>
<evidence type="ECO:0000256" key="4">
    <source>
        <dbReference type="ARBA" id="ARBA00023136"/>
    </source>
</evidence>